<dbReference type="InterPro" id="IPR036388">
    <property type="entry name" value="WH-like_DNA-bd_sf"/>
</dbReference>
<protein>
    <submittedName>
        <fullName evidence="3">Replication initiator protein</fullName>
    </submittedName>
</protein>
<dbReference type="EMBL" id="SMAE01000013">
    <property type="protein sequence ID" value="TCS86969.1"/>
    <property type="molecule type" value="Genomic_DNA"/>
</dbReference>
<dbReference type="AlphaFoldDB" id="A0A4R3KS37"/>
<dbReference type="Pfam" id="PF01051">
    <property type="entry name" value="Rep3_N"/>
    <property type="match status" value="1"/>
</dbReference>
<dbReference type="RefSeq" id="WP_132029362.1">
    <property type="nucleotide sequence ID" value="NZ_CP068564.1"/>
</dbReference>
<comment type="caution">
    <text evidence="3">The sequence shown here is derived from an EMBL/GenBank/DDBJ whole genome shotgun (WGS) entry which is preliminary data.</text>
</comment>
<evidence type="ECO:0000256" key="1">
    <source>
        <dbReference type="ARBA" id="ARBA00038283"/>
    </source>
</evidence>
<reference evidence="3 4" key="1">
    <citation type="submission" date="2019-03" db="EMBL/GenBank/DDBJ databases">
        <title>Genomic Encyclopedia of Type Strains, Phase IV (KMG-IV): sequencing the most valuable type-strain genomes for metagenomic binning, comparative biology and taxonomic classification.</title>
        <authorList>
            <person name="Goeker M."/>
        </authorList>
    </citation>
    <scope>NUCLEOTIDE SEQUENCE [LARGE SCALE GENOMIC DNA]</scope>
    <source>
        <strain evidence="3 4">DSM 26752</strain>
    </source>
</reference>
<gene>
    <name evidence="3" type="ORF">EDD65_11352</name>
</gene>
<sequence>MEKNNYTFFVTKTPKQNESITIRYTLGEEAKALLLYLTDKIAKDEEFNMDTIILEDEDFEAIFKCKLNDDELFRKIDNITNELMSLDVIKKRGKDTWQCTKMIKSWEYWSRELYVSLDKKFIPYVTFLITEL</sequence>
<evidence type="ECO:0000313" key="3">
    <source>
        <dbReference type="EMBL" id="TCS86969.1"/>
    </source>
</evidence>
<comment type="similarity">
    <text evidence="1">Belongs to the initiator RepB protein family.</text>
</comment>
<organism evidence="3 4">
    <name type="scientific">Keratinibaculum paraultunense</name>
    <dbReference type="NCBI Taxonomy" id="1278232"/>
    <lineage>
        <taxon>Bacteria</taxon>
        <taxon>Bacillati</taxon>
        <taxon>Bacillota</taxon>
        <taxon>Tissierellia</taxon>
        <taxon>Tissierellales</taxon>
        <taxon>Tepidimicrobiaceae</taxon>
        <taxon>Keratinibaculum</taxon>
    </lineage>
</organism>
<dbReference type="InterPro" id="IPR036390">
    <property type="entry name" value="WH_DNA-bd_sf"/>
</dbReference>
<keyword evidence="4" id="KW-1185">Reference proteome</keyword>
<dbReference type="InterPro" id="IPR000525">
    <property type="entry name" value="Initiator_Rep_WH1"/>
</dbReference>
<evidence type="ECO:0000313" key="4">
    <source>
        <dbReference type="Proteomes" id="UP000294567"/>
    </source>
</evidence>
<dbReference type="SUPFAM" id="SSF46785">
    <property type="entry name" value="Winged helix' DNA-binding domain"/>
    <property type="match status" value="1"/>
</dbReference>
<proteinExistence type="inferred from homology"/>
<dbReference type="Proteomes" id="UP000294567">
    <property type="component" value="Unassembled WGS sequence"/>
</dbReference>
<name>A0A4R3KS37_9FIRM</name>
<feature type="domain" description="Initiator Rep protein WH1" evidence="2">
    <location>
        <begin position="15"/>
        <end position="126"/>
    </location>
</feature>
<accession>A0A4R3KS37</accession>
<evidence type="ECO:0000259" key="2">
    <source>
        <dbReference type="Pfam" id="PF01051"/>
    </source>
</evidence>
<dbReference type="GO" id="GO:0003887">
    <property type="term" value="F:DNA-directed DNA polymerase activity"/>
    <property type="evidence" value="ECO:0007669"/>
    <property type="project" value="InterPro"/>
</dbReference>
<dbReference type="GO" id="GO:0006270">
    <property type="term" value="P:DNA replication initiation"/>
    <property type="evidence" value="ECO:0007669"/>
    <property type="project" value="InterPro"/>
</dbReference>
<dbReference type="Gene3D" id="1.10.10.10">
    <property type="entry name" value="Winged helix-like DNA-binding domain superfamily/Winged helix DNA-binding domain"/>
    <property type="match status" value="1"/>
</dbReference>